<comment type="caution">
    <text evidence="3">The sequence shown here is derived from an EMBL/GenBank/DDBJ whole genome shotgun (WGS) entry which is preliminary data.</text>
</comment>
<gene>
    <name evidence="3" type="ORF">HNR67_006350</name>
</gene>
<dbReference type="Gene3D" id="1.20.1260.10">
    <property type="match status" value="1"/>
</dbReference>
<evidence type="ECO:0000259" key="2">
    <source>
        <dbReference type="Pfam" id="PF03713"/>
    </source>
</evidence>
<organism evidence="3 4">
    <name type="scientific">Crossiella cryophila</name>
    <dbReference type="NCBI Taxonomy" id="43355"/>
    <lineage>
        <taxon>Bacteria</taxon>
        <taxon>Bacillati</taxon>
        <taxon>Actinomycetota</taxon>
        <taxon>Actinomycetes</taxon>
        <taxon>Pseudonocardiales</taxon>
        <taxon>Pseudonocardiaceae</taxon>
        <taxon>Crossiella</taxon>
    </lineage>
</organism>
<dbReference type="PANTHER" id="PTHR36933">
    <property type="entry name" value="SLL0788 PROTEIN"/>
    <property type="match status" value="1"/>
</dbReference>
<feature type="chain" id="PRO_5038657155" evidence="1">
    <location>
        <begin position="21"/>
        <end position="198"/>
    </location>
</feature>
<dbReference type="EMBL" id="JACHMH010000001">
    <property type="protein sequence ID" value="MBB4680232.1"/>
    <property type="molecule type" value="Genomic_DNA"/>
</dbReference>
<dbReference type="RefSeq" id="WP_185005886.1">
    <property type="nucleotide sequence ID" value="NZ_BAAAUI010000009.1"/>
</dbReference>
<keyword evidence="1" id="KW-0732">Signal</keyword>
<reference evidence="3 4" key="1">
    <citation type="submission" date="2020-08" db="EMBL/GenBank/DDBJ databases">
        <title>Sequencing the genomes of 1000 actinobacteria strains.</title>
        <authorList>
            <person name="Klenk H.-P."/>
        </authorList>
    </citation>
    <scope>NUCLEOTIDE SEQUENCE [LARGE SCALE GENOMIC DNA]</scope>
    <source>
        <strain evidence="3 4">DSM 44230</strain>
    </source>
</reference>
<dbReference type="PROSITE" id="PS51257">
    <property type="entry name" value="PROKAR_LIPOPROTEIN"/>
    <property type="match status" value="1"/>
</dbReference>
<proteinExistence type="predicted"/>
<dbReference type="Proteomes" id="UP000533598">
    <property type="component" value="Unassembled WGS sequence"/>
</dbReference>
<feature type="domain" description="DUF305" evidence="2">
    <location>
        <begin position="50"/>
        <end position="194"/>
    </location>
</feature>
<dbReference type="PANTHER" id="PTHR36933:SF1">
    <property type="entry name" value="SLL0788 PROTEIN"/>
    <property type="match status" value="1"/>
</dbReference>
<dbReference type="AlphaFoldDB" id="A0A7W7CFE4"/>
<sequence length="198" mass="20816">MNRATLVPILLGALVFAGCASPGPGPTAPPSSSNRVAAPTAAGADHNDADVMFLQMMIPHHGQAVEIARLAKTKATRKEIRELAAAVEATQVSEAESMTAWLRAWGKPTEADSDPNAHAHHGGMPATSKDVIDALAKGGPSFDRDAVNVLTGHQHGAVEMARTELKDGRNPQAKQLADRIVQSRTAQIQQLLTLLGQS</sequence>
<dbReference type="Pfam" id="PF03713">
    <property type="entry name" value="DUF305"/>
    <property type="match status" value="1"/>
</dbReference>
<evidence type="ECO:0000313" key="3">
    <source>
        <dbReference type="EMBL" id="MBB4680232.1"/>
    </source>
</evidence>
<feature type="signal peptide" evidence="1">
    <location>
        <begin position="1"/>
        <end position="20"/>
    </location>
</feature>
<dbReference type="InterPro" id="IPR012347">
    <property type="entry name" value="Ferritin-like"/>
</dbReference>
<keyword evidence="4" id="KW-1185">Reference proteome</keyword>
<name>A0A7W7CFE4_9PSEU</name>
<accession>A0A7W7CFE4</accession>
<protein>
    <submittedName>
        <fullName evidence="3">Uncharacterized protein (DUF305 family)</fullName>
    </submittedName>
</protein>
<evidence type="ECO:0000256" key="1">
    <source>
        <dbReference type="SAM" id="SignalP"/>
    </source>
</evidence>
<dbReference type="InterPro" id="IPR005183">
    <property type="entry name" value="DUF305_CopM-like"/>
</dbReference>
<evidence type="ECO:0000313" key="4">
    <source>
        <dbReference type="Proteomes" id="UP000533598"/>
    </source>
</evidence>